<dbReference type="RefSeq" id="XP_020084054.1">
    <property type="nucleotide sequence ID" value="XM_020228465.1"/>
</dbReference>
<dbReference type="InterPro" id="IPR001077">
    <property type="entry name" value="COMT_C"/>
</dbReference>
<keyword evidence="2" id="KW-0808">Transferase</keyword>
<dbReference type="GO" id="GO:0008757">
    <property type="term" value="F:S-adenosylmethionine-dependent methyltransferase activity"/>
    <property type="evidence" value="ECO:0007669"/>
    <property type="project" value="UniProtKB-ARBA"/>
</dbReference>
<accession>A0A6P5EKU3</accession>
<dbReference type="Gene3D" id="1.10.10.10">
    <property type="entry name" value="Winged helix-like DNA-binding domain superfamily/Winged helix DNA-binding domain"/>
    <property type="match status" value="1"/>
</dbReference>
<proteinExistence type="predicted"/>
<dbReference type="PIRSF" id="PIRSF005739">
    <property type="entry name" value="O-mtase"/>
    <property type="match status" value="1"/>
</dbReference>
<dbReference type="GeneID" id="109707299"/>
<dbReference type="InterPro" id="IPR029063">
    <property type="entry name" value="SAM-dependent_MTases_sf"/>
</dbReference>
<evidence type="ECO:0000256" key="1">
    <source>
        <dbReference type="ARBA" id="ARBA00022603"/>
    </source>
</evidence>
<feature type="domain" description="O-methyltransferase C-terminal" evidence="5">
    <location>
        <begin position="137"/>
        <end position="330"/>
    </location>
</feature>
<evidence type="ECO:0000259" key="5">
    <source>
        <dbReference type="Pfam" id="PF00891"/>
    </source>
</evidence>
<evidence type="ECO:0000259" key="6">
    <source>
        <dbReference type="Pfam" id="PF08100"/>
    </source>
</evidence>
<dbReference type="InterPro" id="IPR016461">
    <property type="entry name" value="COMT-like"/>
</dbReference>
<dbReference type="Proteomes" id="UP000515123">
    <property type="component" value="Linkage group 3"/>
</dbReference>
<dbReference type="GO" id="GO:0032259">
    <property type="term" value="P:methylation"/>
    <property type="evidence" value="ECO:0007669"/>
    <property type="project" value="UniProtKB-KW"/>
</dbReference>
<dbReference type="Pfam" id="PF00891">
    <property type="entry name" value="Methyltransf_2"/>
    <property type="match status" value="1"/>
</dbReference>
<dbReference type="SUPFAM" id="SSF53335">
    <property type="entry name" value="S-adenosyl-L-methionine-dependent methyltransferases"/>
    <property type="match status" value="1"/>
</dbReference>
<evidence type="ECO:0000313" key="7">
    <source>
        <dbReference type="Proteomes" id="UP000515123"/>
    </source>
</evidence>
<keyword evidence="3" id="KW-0949">S-adenosyl-L-methionine</keyword>
<dbReference type="GO" id="GO:0046983">
    <property type="term" value="F:protein dimerization activity"/>
    <property type="evidence" value="ECO:0007669"/>
    <property type="project" value="InterPro"/>
</dbReference>
<evidence type="ECO:0000256" key="4">
    <source>
        <dbReference type="PIRSR" id="PIRSR005739-1"/>
    </source>
</evidence>
<reference evidence="8" key="2">
    <citation type="submission" date="2025-08" db="UniProtKB">
        <authorList>
            <consortium name="RefSeq"/>
        </authorList>
    </citation>
    <scope>IDENTIFICATION</scope>
    <source>
        <tissue evidence="8">Leaf</tissue>
    </source>
</reference>
<dbReference type="AlphaFoldDB" id="A0A6P5EKU3"/>
<evidence type="ECO:0000313" key="8">
    <source>
        <dbReference type="RefSeq" id="XP_020084054.1"/>
    </source>
</evidence>
<reference evidence="7" key="1">
    <citation type="journal article" date="2015" name="Nat. Genet.">
        <title>The pineapple genome and the evolution of CAM photosynthesis.</title>
        <authorList>
            <person name="Ming R."/>
            <person name="VanBuren R."/>
            <person name="Wai C.M."/>
            <person name="Tang H."/>
            <person name="Schatz M.C."/>
            <person name="Bowers J.E."/>
            <person name="Lyons E."/>
            <person name="Wang M.L."/>
            <person name="Chen J."/>
            <person name="Biggers E."/>
            <person name="Zhang J."/>
            <person name="Huang L."/>
            <person name="Zhang L."/>
            <person name="Miao W."/>
            <person name="Zhang J."/>
            <person name="Ye Z."/>
            <person name="Miao C."/>
            <person name="Lin Z."/>
            <person name="Wang H."/>
            <person name="Zhou H."/>
            <person name="Yim W.C."/>
            <person name="Priest H.D."/>
            <person name="Zheng C."/>
            <person name="Woodhouse M."/>
            <person name="Edger P.P."/>
            <person name="Guyot R."/>
            <person name="Guo H.B."/>
            <person name="Guo H."/>
            <person name="Zheng G."/>
            <person name="Singh R."/>
            <person name="Sharma A."/>
            <person name="Min X."/>
            <person name="Zheng Y."/>
            <person name="Lee H."/>
            <person name="Gurtowski J."/>
            <person name="Sedlazeck F.J."/>
            <person name="Harkess A."/>
            <person name="McKain M.R."/>
            <person name="Liao Z."/>
            <person name="Fang J."/>
            <person name="Liu J."/>
            <person name="Zhang X."/>
            <person name="Zhang Q."/>
            <person name="Hu W."/>
            <person name="Qin Y."/>
            <person name="Wang K."/>
            <person name="Chen L.Y."/>
            <person name="Shirley N."/>
            <person name="Lin Y.R."/>
            <person name="Liu L.Y."/>
            <person name="Hernandez A.G."/>
            <person name="Wright C.L."/>
            <person name="Bulone V."/>
            <person name="Tuskan G.A."/>
            <person name="Heath K."/>
            <person name="Zee F."/>
            <person name="Moore P.H."/>
            <person name="Sunkar R."/>
            <person name="Leebens-Mack J.H."/>
            <person name="Mockler T."/>
            <person name="Bennetzen J.L."/>
            <person name="Freeling M."/>
            <person name="Sankoff D."/>
            <person name="Paterson A.H."/>
            <person name="Zhu X."/>
            <person name="Yang X."/>
            <person name="Smith J.A."/>
            <person name="Cushman J.C."/>
            <person name="Paull R.E."/>
            <person name="Yu Q."/>
        </authorList>
    </citation>
    <scope>NUCLEOTIDE SEQUENCE [LARGE SCALE GENOMIC DNA]</scope>
    <source>
        <strain evidence="7">cv. F153</strain>
    </source>
</reference>
<name>A0A6P5EKU3_ANACO</name>
<keyword evidence="7" id="KW-1185">Reference proteome</keyword>
<organism evidence="7 8">
    <name type="scientific">Ananas comosus</name>
    <name type="common">Pineapple</name>
    <name type="synonym">Ananas ananas</name>
    <dbReference type="NCBI Taxonomy" id="4615"/>
    <lineage>
        <taxon>Eukaryota</taxon>
        <taxon>Viridiplantae</taxon>
        <taxon>Streptophyta</taxon>
        <taxon>Embryophyta</taxon>
        <taxon>Tracheophyta</taxon>
        <taxon>Spermatophyta</taxon>
        <taxon>Magnoliopsida</taxon>
        <taxon>Liliopsida</taxon>
        <taxon>Poales</taxon>
        <taxon>Bromeliaceae</taxon>
        <taxon>Bromelioideae</taxon>
        <taxon>Ananas</taxon>
    </lineage>
</organism>
<sequence length="348" mass="37947">MEGGGVGVEAQATVWSHILSLVDSFVLKCAIKLDVIDIIHRRGRPVPASELAASLPVPCASPSALRRIMRYLSHMRLIAIQYPDGGDEAEELYALTPASRFLLKKEEKSLVPFALMQTDEEMLEPLHALELCLGGEPAYKKVKGGSVWERASRDAAFNELFNRAMACNTALVADGMVEGCRAALAGVRSLVDVGGGTGTAARAIAAAFPHLRCVVFDLPHVVDSMQKRPGLEYVGGDMFASVPHADAVLLKSVLHDWSDEECLRILKRCKEALPGKGGKLIIVDIVVDDEREHEFARARMATDMLMMVYTGGRERTKKEWNQLVLGAGFASCKIKPIMAMEQMIEAST</sequence>
<evidence type="ECO:0000256" key="3">
    <source>
        <dbReference type="ARBA" id="ARBA00022691"/>
    </source>
</evidence>
<feature type="active site" description="Proton acceptor" evidence="4">
    <location>
        <position position="255"/>
    </location>
</feature>
<dbReference type="CDD" id="cd02440">
    <property type="entry name" value="AdoMet_MTases"/>
    <property type="match status" value="1"/>
</dbReference>
<feature type="domain" description="O-methyltransferase dimerisation" evidence="6">
    <location>
        <begin position="15"/>
        <end position="104"/>
    </location>
</feature>
<evidence type="ECO:0000256" key="2">
    <source>
        <dbReference type="ARBA" id="ARBA00022679"/>
    </source>
</evidence>
<dbReference type="FunFam" id="3.40.50.150:FF:000057">
    <property type="entry name" value="O-methyltransferase ZRP4"/>
    <property type="match status" value="1"/>
</dbReference>
<dbReference type="SUPFAM" id="SSF46785">
    <property type="entry name" value="Winged helix' DNA-binding domain"/>
    <property type="match status" value="1"/>
</dbReference>
<dbReference type="InterPro" id="IPR012967">
    <property type="entry name" value="COMT_dimerisation"/>
</dbReference>
<keyword evidence="1" id="KW-0489">Methyltransferase</keyword>
<dbReference type="OrthoDB" id="757282at2759"/>
<dbReference type="Gene3D" id="3.40.50.150">
    <property type="entry name" value="Vaccinia Virus protein VP39"/>
    <property type="match status" value="1"/>
</dbReference>
<protein>
    <submittedName>
        <fullName evidence="8">(RS)-norcoclaurine 6-O-methyltransferase-like</fullName>
    </submittedName>
</protein>
<gene>
    <name evidence="8" type="primary">LOC109707299</name>
</gene>
<dbReference type="InterPro" id="IPR036390">
    <property type="entry name" value="WH_DNA-bd_sf"/>
</dbReference>
<dbReference type="PROSITE" id="PS51683">
    <property type="entry name" value="SAM_OMT_II"/>
    <property type="match status" value="1"/>
</dbReference>
<dbReference type="Pfam" id="PF08100">
    <property type="entry name" value="Dimerisation"/>
    <property type="match status" value="1"/>
</dbReference>
<dbReference type="InterPro" id="IPR036388">
    <property type="entry name" value="WH-like_DNA-bd_sf"/>
</dbReference>
<dbReference type="PANTHER" id="PTHR11746">
    <property type="entry name" value="O-METHYLTRANSFERASE"/>
    <property type="match status" value="1"/>
</dbReference>
<dbReference type="GO" id="GO:0008171">
    <property type="term" value="F:O-methyltransferase activity"/>
    <property type="evidence" value="ECO:0007669"/>
    <property type="project" value="InterPro"/>
</dbReference>